<keyword evidence="3 11" id="KW-1134">Transmembrane beta strand</keyword>
<evidence type="ECO:0000256" key="3">
    <source>
        <dbReference type="ARBA" id="ARBA00022452"/>
    </source>
</evidence>
<name>A0A1C7DA49_9SPHN</name>
<reference evidence="16 17" key="1">
    <citation type="submission" date="2016-07" db="EMBL/GenBank/DDBJ databases">
        <title>Complete genome sequence of Altererythrobacter namhicola JCM 16345T, containing esterase-encoding genes.</title>
        <authorList>
            <person name="Cheng H."/>
            <person name="Wu Y.-H."/>
            <person name="Jian S.-L."/>
            <person name="Huo Y.-Y."/>
            <person name="Wang C.-S."/>
            <person name="Xu X.-W."/>
        </authorList>
    </citation>
    <scope>NUCLEOTIDE SEQUENCE [LARGE SCALE GENOMIC DNA]</scope>
    <source>
        <strain evidence="16 17">JCM 16345</strain>
    </source>
</reference>
<dbReference type="EMBL" id="CP016545">
    <property type="protein sequence ID" value="ANU08366.1"/>
    <property type="molecule type" value="Genomic_DNA"/>
</dbReference>
<keyword evidence="7" id="KW-0406">Ion transport</keyword>
<evidence type="ECO:0000256" key="2">
    <source>
        <dbReference type="ARBA" id="ARBA00022448"/>
    </source>
</evidence>
<keyword evidence="16" id="KW-0675">Receptor</keyword>
<accession>A0A1C7DA49</accession>
<evidence type="ECO:0000256" key="8">
    <source>
        <dbReference type="ARBA" id="ARBA00023077"/>
    </source>
</evidence>
<dbReference type="PANTHER" id="PTHR32552:SF81">
    <property type="entry name" value="TONB-DEPENDENT OUTER MEMBRANE RECEPTOR"/>
    <property type="match status" value="1"/>
</dbReference>
<evidence type="ECO:0000256" key="7">
    <source>
        <dbReference type="ARBA" id="ARBA00023065"/>
    </source>
</evidence>
<dbReference type="SUPFAM" id="SSF56935">
    <property type="entry name" value="Porins"/>
    <property type="match status" value="1"/>
</dbReference>
<dbReference type="RefSeq" id="WP_067788405.1">
    <property type="nucleotide sequence ID" value="NZ_CP016545.1"/>
</dbReference>
<keyword evidence="13" id="KW-0732">Signal</keyword>
<dbReference type="STRING" id="645517.A6F65_02079"/>
<sequence>MNMRFLAACGVSLAVLAAIPASAKDEATHAKPRPDSPEPILTWHPTKQEIVVTASREGLETLENYTGGISVFTDEELEARAFTDLSSLSYSAPNVSLDPIGTFRGVSNFAIRGLGVNSSIPTVEPTVGVFVDGVYIGVNAGTVFDALDVERVEILRGPQGTSFGRNTTGGAVLVQTADPSTSWEGHARATLEGPVDGGRGRWAATGRAVLSGPISDTVSFRLGALHSSDPGYFRNSVDGQAFGEMRTTVLRGGLAFNTTDVSVVGKLEWTGSHGDGAATHNNGLFARDTFEIAVNQRGFYRSDSVLGTVKAEVELGEGTLTDTFGYRDYSLETRNDIDSTPVPIFESDTATAHRQWSNELTYRFSGDGWTGIAGIYLLDQEIGYDESRDLSFFGAAPQFGGGVQDHTSLGLFAQGTLYLTQGLAVQAGLRWSRETKRGEITYVRPRAACSSIDGTCPVTGTRVAGENNGFKDERTWEALSPSITLQYEPNSNALLYASWARGHRSGGYNPRITQPAQFEDVSARLGSFAFDQERVDTFELGGNWQPSRDFSVRGAIFRTYVDDLQRELSVPSLNAGGLAQSIYNTADARIDGLELEVTARPAIGLQLGAHLGLLDADYTEVRFDLTGDGVIDGADLALELPRAPKLSLGGSVGYETSVGDSDVLSFYASFQHRGRYAYTDNNWGWNDASNRLDASISYLLGGSEADVTLRIFGRNLLDEVQFGGDTQLPFGGGPFSNGVAAPFDPRPAAGTFSPLLDGRTIGVEVGVAF</sequence>
<keyword evidence="2 11" id="KW-0813">Transport</keyword>
<keyword evidence="5 11" id="KW-0812">Transmembrane</keyword>
<protein>
    <submittedName>
        <fullName evidence="16">Pesticin receptor</fullName>
    </submittedName>
</protein>
<evidence type="ECO:0000256" key="4">
    <source>
        <dbReference type="ARBA" id="ARBA00022496"/>
    </source>
</evidence>
<evidence type="ECO:0000313" key="16">
    <source>
        <dbReference type="EMBL" id="ANU08366.1"/>
    </source>
</evidence>
<dbReference type="InterPro" id="IPR039426">
    <property type="entry name" value="TonB-dep_rcpt-like"/>
</dbReference>
<evidence type="ECO:0000313" key="17">
    <source>
        <dbReference type="Proteomes" id="UP000092698"/>
    </source>
</evidence>
<comment type="subcellular location">
    <subcellularLocation>
        <location evidence="1 11">Cell outer membrane</location>
        <topology evidence="1 11">Multi-pass membrane protein</topology>
    </subcellularLocation>
</comment>
<organism evidence="16 17">
    <name type="scientific">Paraurantiacibacter namhicola</name>
    <dbReference type="NCBI Taxonomy" id="645517"/>
    <lineage>
        <taxon>Bacteria</taxon>
        <taxon>Pseudomonadati</taxon>
        <taxon>Pseudomonadota</taxon>
        <taxon>Alphaproteobacteria</taxon>
        <taxon>Sphingomonadales</taxon>
        <taxon>Erythrobacteraceae</taxon>
        <taxon>Paraurantiacibacter</taxon>
    </lineage>
</organism>
<evidence type="ECO:0000256" key="5">
    <source>
        <dbReference type="ARBA" id="ARBA00022692"/>
    </source>
</evidence>
<dbReference type="PATRIC" id="fig|645517.4.peg.2062"/>
<keyword evidence="10 11" id="KW-0998">Cell outer membrane</keyword>
<dbReference type="InterPro" id="IPR036942">
    <property type="entry name" value="Beta-barrel_TonB_sf"/>
</dbReference>
<dbReference type="PROSITE" id="PS52016">
    <property type="entry name" value="TONB_DEPENDENT_REC_3"/>
    <property type="match status" value="1"/>
</dbReference>
<keyword evidence="8 12" id="KW-0798">TonB box</keyword>
<dbReference type="Pfam" id="PF07715">
    <property type="entry name" value="Plug"/>
    <property type="match status" value="1"/>
</dbReference>
<dbReference type="Proteomes" id="UP000092698">
    <property type="component" value="Chromosome"/>
</dbReference>
<comment type="similarity">
    <text evidence="11 12">Belongs to the TonB-dependent receptor family.</text>
</comment>
<dbReference type="GO" id="GO:0009279">
    <property type="term" value="C:cell outer membrane"/>
    <property type="evidence" value="ECO:0007669"/>
    <property type="project" value="UniProtKB-SubCell"/>
</dbReference>
<proteinExistence type="inferred from homology"/>
<evidence type="ECO:0000259" key="15">
    <source>
        <dbReference type="Pfam" id="PF07715"/>
    </source>
</evidence>
<evidence type="ECO:0000256" key="12">
    <source>
        <dbReference type="RuleBase" id="RU003357"/>
    </source>
</evidence>
<evidence type="ECO:0000256" key="11">
    <source>
        <dbReference type="PROSITE-ProRule" id="PRU01360"/>
    </source>
</evidence>
<keyword evidence="6" id="KW-0408">Iron</keyword>
<evidence type="ECO:0000256" key="6">
    <source>
        <dbReference type="ARBA" id="ARBA00023004"/>
    </source>
</evidence>
<dbReference type="Pfam" id="PF00593">
    <property type="entry name" value="TonB_dep_Rec_b-barrel"/>
    <property type="match status" value="1"/>
</dbReference>
<dbReference type="OrthoDB" id="7618183at2"/>
<keyword evidence="4" id="KW-0410">Iron transport</keyword>
<evidence type="ECO:0000256" key="1">
    <source>
        <dbReference type="ARBA" id="ARBA00004571"/>
    </source>
</evidence>
<keyword evidence="9 11" id="KW-0472">Membrane</keyword>
<dbReference type="PANTHER" id="PTHR32552">
    <property type="entry name" value="FERRICHROME IRON RECEPTOR-RELATED"/>
    <property type="match status" value="1"/>
</dbReference>
<evidence type="ECO:0000256" key="10">
    <source>
        <dbReference type="ARBA" id="ARBA00023237"/>
    </source>
</evidence>
<gene>
    <name evidence="16" type="primary">fyuA_2</name>
    <name evidence="16" type="ORF">A6F65_02079</name>
</gene>
<dbReference type="AlphaFoldDB" id="A0A1C7DA49"/>
<dbReference type="InterPro" id="IPR012910">
    <property type="entry name" value="Plug_dom"/>
</dbReference>
<dbReference type="KEGG" id="anh:A6F65_02079"/>
<dbReference type="InterPro" id="IPR000531">
    <property type="entry name" value="Beta-barrel_TonB"/>
</dbReference>
<dbReference type="GO" id="GO:0006826">
    <property type="term" value="P:iron ion transport"/>
    <property type="evidence" value="ECO:0007669"/>
    <property type="project" value="UniProtKB-KW"/>
</dbReference>
<keyword evidence="17" id="KW-1185">Reference proteome</keyword>
<evidence type="ECO:0000259" key="14">
    <source>
        <dbReference type="Pfam" id="PF00593"/>
    </source>
</evidence>
<evidence type="ECO:0000256" key="13">
    <source>
        <dbReference type="SAM" id="SignalP"/>
    </source>
</evidence>
<dbReference type="Gene3D" id="2.40.170.20">
    <property type="entry name" value="TonB-dependent receptor, beta-barrel domain"/>
    <property type="match status" value="1"/>
</dbReference>
<feature type="domain" description="TonB-dependent receptor plug" evidence="15">
    <location>
        <begin position="63"/>
        <end position="171"/>
    </location>
</feature>
<feature type="signal peptide" evidence="13">
    <location>
        <begin position="1"/>
        <end position="23"/>
    </location>
</feature>
<evidence type="ECO:0000256" key="9">
    <source>
        <dbReference type="ARBA" id="ARBA00023136"/>
    </source>
</evidence>
<feature type="domain" description="TonB-dependent receptor-like beta-barrel" evidence="14">
    <location>
        <begin position="267"/>
        <end position="716"/>
    </location>
</feature>
<feature type="chain" id="PRO_5008884523" evidence="13">
    <location>
        <begin position="24"/>
        <end position="769"/>
    </location>
</feature>